<dbReference type="Proteomes" id="UP000298030">
    <property type="component" value="Unassembled WGS sequence"/>
</dbReference>
<feature type="region of interest" description="Disordered" evidence="1">
    <location>
        <begin position="1"/>
        <end position="43"/>
    </location>
</feature>
<name>A0A4Y7TM16_COPMI</name>
<dbReference type="AlphaFoldDB" id="A0A4Y7TM16"/>
<organism evidence="2 3">
    <name type="scientific">Coprinellus micaceus</name>
    <name type="common">Glistening ink-cap mushroom</name>
    <name type="synonym">Coprinus micaceus</name>
    <dbReference type="NCBI Taxonomy" id="71717"/>
    <lineage>
        <taxon>Eukaryota</taxon>
        <taxon>Fungi</taxon>
        <taxon>Dikarya</taxon>
        <taxon>Basidiomycota</taxon>
        <taxon>Agaricomycotina</taxon>
        <taxon>Agaricomycetes</taxon>
        <taxon>Agaricomycetidae</taxon>
        <taxon>Agaricales</taxon>
        <taxon>Agaricineae</taxon>
        <taxon>Psathyrellaceae</taxon>
        <taxon>Coprinellus</taxon>
    </lineage>
</organism>
<gene>
    <name evidence="2" type="ORF">FA13DRAFT_1729039</name>
</gene>
<dbReference type="EMBL" id="QPFP01000008">
    <property type="protein sequence ID" value="TEB35223.1"/>
    <property type="molecule type" value="Genomic_DNA"/>
</dbReference>
<feature type="non-terminal residue" evidence="2">
    <location>
        <position position="104"/>
    </location>
</feature>
<reference evidence="2 3" key="1">
    <citation type="journal article" date="2019" name="Nat. Ecol. Evol.">
        <title>Megaphylogeny resolves global patterns of mushroom evolution.</title>
        <authorList>
            <person name="Varga T."/>
            <person name="Krizsan K."/>
            <person name="Foldi C."/>
            <person name="Dima B."/>
            <person name="Sanchez-Garcia M."/>
            <person name="Sanchez-Ramirez S."/>
            <person name="Szollosi G.J."/>
            <person name="Szarkandi J.G."/>
            <person name="Papp V."/>
            <person name="Albert L."/>
            <person name="Andreopoulos W."/>
            <person name="Angelini C."/>
            <person name="Antonin V."/>
            <person name="Barry K.W."/>
            <person name="Bougher N.L."/>
            <person name="Buchanan P."/>
            <person name="Buyck B."/>
            <person name="Bense V."/>
            <person name="Catcheside P."/>
            <person name="Chovatia M."/>
            <person name="Cooper J."/>
            <person name="Damon W."/>
            <person name="Desjardin D."/>
            <person name="Finy P."/>
            <person name="Geml J."/>
            <person name="Haridas S."/>
            <person name="Hughes K."/>
            <person name="Justo A."/>
            <person name="Karasinski D."/>
            <person name="Kautmanova I."/>
            <person name="Kiss B."/>
            <person name="Kocsube S."/>
            <person name="Kotiranta H."/>
            <person name="LaButti K.M."/>
            <person name="Lechner B.E."/>
            <person name="Liimatainen K."/>
            <person name="Lipzen A."/>
            <person name="Lukacs Z."/>
            <person name="Mihaltcheva S."/>
            <person name="Morgado L.N."/>
            <person name="Niskanen T."/>
            <person name="Noordeloos M.E."/>
            <person name="Ohm R.A."/>
            <person name="Ortiz-Santana B."/>
            <person name="Ovrebo C."/>
            <person name="Racz N."/>
            <person name="Riley R."/>
            <person name="Savchenko A."/>
            <person name="Shiryaev A."/>
            <person name="Soop K."/>
            <person name="Spirin V."/>
            <person name="Szebenyi C."/>
            <person name="Tomsovsky M."/>
            <person name="Tulloss R.E."/>
            <person name="Uehling J."/>
            <person name="Grigoriev I.V."/>
            <person name="Vagvolgyi C."/>
            <person name="Papp T."/>
            <person name="Martin F.M."/>
            <person name="Miettinen O."/>
            <person name="Hibbett D.S."/>
            <person name="Nagy L.G."/>
        </authorList>
    </citation>
    <scope>NUCLEOTIDE SEQUENCE [LARGE SCALE GENOMIC DNA]</scope>
    <source>
        <strain evidence="2 3">FP101781</strain>
    </source>
</reference>
<evidence type="ECO:0000313" key="2">
    <source>
        <dbReference type="EMBL" id="TEB35223.1"/>
    </source>
</evidence>
<accession>A0A4Y7TM16</accession>
<dbReference type="STRING" id="71717.A0A4Y7TM16"/>
<evidence type="ECO:0000313" key="3">
    <source>
        <dbReference type="Proteomes" id="UP000298030"/>
    </source>
</evidence>
<comment type="caution">
    <text evidence="2">The sequence shown here is derived from an EMBL/GenBank/DDBJ whole genome shotgun (WGS) entry which is preliminary data.</text>
</comment>
<keyword evidence="3" id="KW-1185">Reference proteome</keyword>
<dbReference type="OrthoDB" id="3063237at2759"/>
<evidence type="ECO:0000256" key="1">
    <source>
        <dbReference type="SAM" id="MobiDB-lite"/>
    </source>
</evidence>
<sequence length="104" mass="11506">MHTRHPRIRVRDRSQLLANTPPPGSGRSSPFGGGSGAYANGTNANANANAQFQNSRYVDDLEGQNDEAIDMLSSKVRLLKDVSEWFDYVWGGMGAHGERRFLVR</sequence>
<evidence type="ECO:0008006" key="4">
    <source>
        <dbReference type="Google" id="ProtNLM"/>
    </source>
</evidence>
<protein>
    <recommendedName>
        <fullName evidence="4">t-SNARE coiled-coil homology domain-containing protein</fullName>
    </recommendedName>
</protein>
<proteinExistence type="predicted"/>